<dbReference type="Gene3D" id="3.40.50.2300">
    <property type="match status" value="1"/>
</dbReference>
<dbReference type="Gene3D" id="3.40.50.300">
    <property type="entry name" value="P-loop containing nucleotide triphosphate hydrolases"/>
    <property type="match status" value="1"/>
</dbReference>
<dbReference type="GO" id="GO:0009898">
    <property type="term" value="C:cytoplasmic side of plasma membrane"/>
    <property type="evidence" value="ECO:0007669"/>
    <property type="project" value="TreeGrafter"/>
</dbReference>
<organism evidence="5 6">
    <name type="scientific">Proteiniclasticum ruminis</name>
    <dbReference type="NCBI Taxonomy" id="398199"/>
    <lineage>
        <taxon>Bacteria</taxon>
        <taxon>Bacillati</taxon>
        <taxon>Bacillota</taxon>
        <taxon>Clostridia</taxon>
        <taxon>Eubacteriales</taxon>
        <taxon>Clostridiaceae</taxon>
        <taxon>Proteiniclasticum</taxon>
    </lineage>
</organism>
<dbReference type="InterPro" id="IPR027417">
    <property type="entry name" value="P-loop_NTPase"/>
</dbReference>
<dbReference type="SUPFAM" id="SSF52172">
    <property type="entry name" value="CheY-like"/>
    <property type="match status" value="1"/>
</dbReference>
<evidence type="ECO:0000313" key="6">
    <source>
        <dbReference type="Proteomes" id="UP000183255"/>
    </source>
</evidence>
<dbReference type="GO" id="GO:0005524">
    <property type="term" value="F:ATP binding"/>
    <property type="evidence" value="ECO:0007669"/>
    <property type="project" value="TreeGrafter"/>
</dbReference>
<dbReference type="PROSITE" id="PS50110">
    <property type="entry name" value="RESPONSE_REGULATORY"/>
    <property type="match status" value="1"/>
</dbReference>
<dbReference type="PANTHER" id="PTHR43384:SF13">
    <property type="entry name" value="SLR0110 PROTEIN"/>
    <property type="match status" value="1"/>
</dbReference>
<dbReference type="EMBL" id="FNDZ01000008">
    <property type="protein sequence ID" value="SDJ13947.1"/>
    <property type="molecule type" value="Genomic_DNA"/>
</dbReference>
<dbReference type="GO" id="GO:0005829">
    <property type="term" value="C:cytosol"/>
    <property type="evidence" value="ECO:0007669"/>
    <property type="project" value="TreeGrafter"/>
</dbReference>
<comment type="function">
    <text evidence="2">May play the central regulatory role in sporulation. It may be an element of the effector pathway responsible for the activation of sporulation genes in response to nutritional stress. Spo0A may act in concert with spo0H (a sigma factor) to control the expression of some genes that are critical to the sporulation process.</text>
</comment>
<dbReference type="AlphaFoldDB" id="A0A1G8RAD8"/>
<evidence type="ECO:0000256" key="1">
    <source>
        <dbReference type="ARBA" id="ARBA00018672"/>
    </source>
</evidence>
<comment type="caution">
    <text evidence="3">Lacks conserved residue(s) required for the propagation of feature annotation.</text>
</comment>
<dbReference type="GO" id="GO:0000160">
    <property type="term" value="P:phosphorelay signal transduction system"/>
    <property type="evidence" value="ECO:0007669"/>
    <property type="project" value="InterPro"/>
</dbReference>
<gene>
    <name evidence="5" type="ORF">SAMN05421804_10838</name>
</gene>
<name>A0A1G8RAD8_9CLOT</name>
<dbReference type="Pfam" id="PF01656">
    <property type="entry name" value="CbiA"/>
    <property type="match status" value="1"/>
</dbReference>
<dbReference type="Proteomes" id="UP000183255">
    <property type="component" value="Unassembled WGS sequence"/>
</dbReference>
<dbReference type="InterPro" id="IPR002586">
    <property type="entry name" value="CobQ/CobB/MinD/ParA_Nub-bd_dom"/>
</dbReference>
<proteinExistence type="predicted"/>
<dbReference type="GO" id="GO:0051782">
    <property type="term" value="P:negative regulation of cell division"/>
    <property type="evidence" value="ECO:0007669"/>
    <property type="project" value="TreeGrafter"/>
</dbReference>
<dbReference type="SUPFAM" id="SSF52540">
    <property type="entry name" value="P-loop containing nucleoside triphosphate hydrolases"/>
    <property type="match status" value="1"/>
</dbReference>
<reference evidence="5 6" key="1">
    <citation type="submission" date="2016-10" db="EMBL/GenBank/DDBJ databases">
        <authorList>
            <person name="de Groot N.N."/>
        </authorList>
    </citation>
    <scope>NUCLEOTIDE SEQUENCE [LARGE SCALE GENOMIC DNA]</scope>
    <source>
        <strain evidence="5 6">CGMCC 1.5058</strain>
    </source>
</reference>
<evidence type="ECO:0000313" key="5">
    <source>
        <dbReference type="EMBL" id="SDJ13947.1"/>
    </source>
</evidence>
<protein>
    <recommendedName>
        <fullName evidence="1">Stage 0 sporulation protein A homolog</fullName>
    </recommendedName>
</protein>
<dbReference type="InterPro" id="IPR011006">
    <property type="entry name" value="CheY-like_superfamily"/>
</dbReference>
<dbReference type="RefSeq" id="WP_031577272.1">
    <property type="nucleotide sequence ID" value="NZ_FNDZ01000008.1"/>
</dbReference>
<evidence type="ECO:0000256" key="3">
    <source>
        <dbReference type="PROSITE-ProRule" id="PRU00169"/>
    </source>
</evidence>
<dbReference type="Pfam" id="PF00072">
    <property type="entry name" value="Response_reg"/>
    <property type="match status" value="1"/>
</dbReference>
<dbReference type="PANTHER" id="PTHR43384">
    <property type="entry name" value="SEPTUM SITE-DETERMINING PROTEIN MIND HOMOLOG, CHLOROPLASTIC-RELATED"/>
    <property type="match status" value="1"/>
</dbReference>
<dbReference type="InterPro" id="IPR001789">
    <property type="entry name" value="Sig_transdc_resp-reg_receiver"/>
</dbReference>
<evidence type="ECO:0000259" key="4">
    <source>
        <dbReference type="PROSITE" id="PS50110"/>
    </source>
</evidence>
<accession>A0A1G8RAD8</accession>
<dbReference type="InterPro" id="IPR050625">
    <property type="entry name" value="ParA/MinD_ATPase"/>
</dbReference>
<evidence type="ECO:0000256" key="2">
    <source>
        <dbReference type="ARBA" id="ARBA00024867"/>
    </source>
</evidence>
<sequence>MDTIKVLILSTNLEEKFDIENILTNVDYISIARDADTMEDALAIIDVENVDVVLVSSNYNGDGYDFCERVTTEYMDKAVIIIESEVHEDIMHRALFSGAKDVVLVPIKPNKLVDSIYQANKLTRKRMEFQKVTPSKQRKSTGYGQIFTIFSTKGGVGKTFLSTNLAVSLAKNTGKKVALVDFDLDFGSIALALNLTPRYTISDVVDDIRNLDLEYLNTYMTSHESGVKVLAANIEPRMNEFINAEHIQLILKNLQLAYDYVIVDMPSRFYDPVNPAFVFAEKVFLLTTPEVATVRNVKGAIATFVDFNFPKSKISVLLNKQSRRSEIRPKDIEKTLGYEIQYVVPADYKKATSTLNQGIPYVTKHPRGSITRSINKMVKTIGDGKES</sequence>
<dbReference type="GO" id="GO:0016887">
    <property type="term" value="F:ATP hydrolysis activity"/>
    <property type="evidence" value="ECO:0007669"/>
    <property type="project" value="TreeGrafter"/>
</dbReference>
<dbReference type="CDD" id="cd00156">
    <property type="entry name" value="REC"/>
    <property type="match status" value="1"/>
</dbReference>
<feature type="domain" description="Response regulatory" evidence="4">
    <location>
        <begin position="5"/>
        <end position="120"/>
    </location>
</feature>